<protein>
    <submittedName>
        <fullName evidence="2">Competence protein ComGF</fullName>
    </submittedName>
</protein>
<proteinExistence type="predicted"/>
<gene>
    <name evidence="2" type="ORF">SAMN05216431_11612</name>
</gene>
<accession>A0ABY1AE47</accession>
<dbReference type="Pfam" id="PF15980">
    <property type="entry name" value="ComGF"/>
    <property type="match status" value="1"/>
</dbReference>
<dbReference type="EMBL" id="FOCC01000016">
    <property type="protein sequence ID" value="SEM95818.1"/>
    <property type="molecule type" value="Genomic_DNA"/>
</dbReference>
<keyword evidence="1" id="KW-1133">Transmembrane helix</keyword>
<feature type="transmembrane region" description="Helical" evidence="1">
    <location>
        <begin position="25"/>
        <end position="48"/>
    </location>
</feature>
<evidence type="ECO:0000313" key="2">
    <source>
        <dbReference type="EMBL" id="SEM95818.1"/>
    </source>
</evidence>
<dbReference type="InterPro" id="IPR016977">
    <property type="entry name" value="ComGF"/>
</dbReference>
<sequence length="168" mass="19435">MKLRWEKRTFQSKNSPAFTLVETELALAVAGLGILLLAGVICFCHLTVADEHAVERFQYAKFLSEIYSDQLDLRGQFYHIEANKQDYIAYYSSKTKKKYALEYYWKRDALVMVSCSSEAGKMPLLYKVTQMKQTINHGYQRIKLEMDDGQIFEEEIVVPTKKVGNRLG</sequence>
<evidence type="ECO:0000313" key="3">
    <source>
        <dbReference type="Proteomes" id="UP000182089"/>
    </source>
</evidence>
<keyword evidence="1" id="KW-0472">Membrane</keyword>
<comment type="caution">
    <text evidence="2">The sequence shown here is derived from an EMBL/GenBank/DDBJ whole genome shotgun (WGS) entry which is preliminary data.</text>
</comment>
<dbReference type="Proteomes" id="UP000182089">
    <property type="component" value="Unassembled WGS sequence"/>
</dbReference>
<name>A0ABY1AE47_9LACO</name>
<evidence type="ECO:0000256" key="1">
    <source>
        <dbReference type="SAM" id="Phobius"/>
    </source>
</evidence>
<organism evidence="2 3">
    <name type="scientific">Ligilactobacillus ruminis</name>
    <dbReference type="NCBI Taxonomy" id="1623"/>
    <lineage>
        <taxon>Bacteria</taxon>
        <taxon>Bacillati</taxon>
        <taxon>Bacillota</taxon>
        <taxon>Bacilli</taxon>
        <taxon>Lactobacillales</taxon>
        <taxon>Lactobacillaceae</taxon>
        <taxon>Ligilactobacillus</taxon>
    </lineage>
</organism>
<reference evidence="2 3" key="1">
    <citation type="submission" date="2016-10" db="EMBL/GenBank/DDBJ databases">
        <authorList>
            <person name="Varghese N."/>
            <person name="Submissions S."/>
        </authorList>
    </citation>
    <scope>NUCLEOTIDE SEQUENCE [LARGE SCALE GENOMIC DNA]</scope>
    <source>
        <strain evidence="2 3">WC1T17</strain>
    </source>
</reference>
<keyword evidence="1" id="KW-0812">Transmembrane</keyword>